<protein>
    <submittedName>
        <fullName evidence="2">DUF1508 domain-containing protein</fullName>
    </submittedName>
</protein>
<proteinExistence type="predicted"/>
<dbReference type="EMBL" id="JABFDN010000002">
    <property type="protein sequence ID" value="NPU65367.1"/>
    <property type="molecule type" value="Genomic_DNA"/>
</dbReference>
<comment type="caution">
    <text evidence="2">The sequence shown here is derived from an EMBL/GenBank/DDBJ whole genome shotgun (WGS) entry which is preliminary data.</text>
</comment>
<dbReference type="RefSeq" id="WP_172110408.1">
    <property type="nucleotide sequence ID" value="NZ_JABFDM010000004.1"/>
</dbReference>
<feature type="domain" description="DUF1508" evidence="1">
    <location>
        <begin position="8"/>
        <end position="56"/>
    </location>
</feature>
<dbReference type="InterPro" id="IPR036913">
    <property type="entry name" value="YegP-like_sf"/>
</dbReference>
<evidence type="ECO:0000259" key="1">
    <source>
        <dbReference type="Pfam" id="PF07411"/>
    </source>
</evidence>
<name>A0ABX2CDL5_9BRAD</name>
<evidence type="ECO:0000313" key="2">
    <source>
        <dbReference type="EMBL" id="NPU65367.1"/>
    </source>
</evidence>
<accession>A0ABX2CDL5</accession>
<dbReference type="Gene3D" id="3.30.160.160">
    <property type="entry name" value="YegP-like"/>
    <property type="match status" value="1"/>
</dbReference>
<gene>
    <name evidence="2" type="ORF">HL667_10200</name>
</gene>
<dbReference type="InterPro" id="IPR010879">
    <property type="entry name" value="DUF1508"/>
</dbReference>
<dbReference type="SUPFAM" id="SSF160113">
    <property type="entry name" value="YegP-like"/>
    <property type="match status" value="1"/>
</dbReference>
<evidence type="ECO:0000313" key="3">
    <source>
        <dbReference type="Proteomes" id="UP000886476"/>
    </source>
</evidence>
<sequence length="57" mass="6700">MYFVLYRDHANQWRWTLYAANNRKIADSGESYWNKNDALHGIGLVMSTNSTTPVHER</sequence>
<reference evidence="2" key="1">
    <citation type="submission" date="2020-05" db="EMBL/GenBank/DDBJ databases">
        <title>Nod-independent and nitrogen-fixing Bradyrhizobium aeschynomene sp. nov. isolated from nodules of Aeschynomene indica.</title>
        <authorList>
            <person name="Zhang Z."/>
        </authorList>
    </citation>
    <scope>NUCLEOTIDE SEQUENCE</scope>
    <source>
        <strain evidence="2">83012</strain>
    </source>
</reference>
<dbReference type="Pfam" id="PF07411">
    <property type="entry name" value="DUF1508"/>
    <property type="match status" value="1"/>
</dbReference>
<organism evidence="2 3">
    <name type="scientific">Bradyrhizobium aeschynomenes</name>
    <dbReference type="NCBI Taxonomy" id="2734909"/>
    <lineage>
        <taxon>Bacteria</taxon>
        <taxon>Pseudomonadati</taxon>
        <taxon>Pseudomonadota</taxon>
        <taxon>Alphaproteobacteria</taxon>
        <taxon>Hyphomicrobiales</taxon>
        <taxon>Nitrobacteraceae</taxon>
        <taxon>Bradyrhizobium</taxon>
    </lineage>
</organism>
<dbReference type="Proteomes" id="UP000886476">
    <property type="component" value="Unassembled WGS sequence"/>
</dbReference>
<keyword evidence="3" id="KW-1185">Reference proteome</keyword>